<dbReference type="Gene3D" id="3.30.450.20">
    <property type="entry name" value="PAS domain"/>
    <property type="match status" value="1"/>
</dbReference>
<name>E1RJY4_METP4</name>
<proteinExistence type="predicted"/>
<dbReference type="eggNOG" id="arCOG06538">
    <property type="taxonomic scope" value="Archaea"/>
</dbReference>
<dbReference type="OrthoDB" id="106933at2157"/>
<dbReference type="AlphaFoldDB" id="E1RJY4"/>
<dbReference type="Gene3D" id="3.40.190.10">
    <property type="entry name" value="Periplasmic binding protein-like II"/>
    <property type="match status" value="2"/>
</dbReference>
<evidence type="ECO:0000259" key="3">
    <source>
        <dbReference type="PROSITE" id="PS50112"/>
    </source>
</evidence>
<dbReference type="KEGG" id="mpi:Mpet_2120"/>
<protein>
    <submittedName>
        <fullName evidence="4">Putative PAS/PAC sensor protein</fullName>
    </submittedName>
</protein>
<feature type="transmembrane region" description="Helical" evidence="2">
    <location>
        <begin position="263"/>
        <end position="288"/>
    </location>
</feature>
<keyword evidence="2" id="KW-0812">Transmembrane</keyword>
<dbReference type="SMART" id="SM00091">
    <property type="entry name" value="PAS"/>
    <property type="match status" value="1"/>
</dbReference>
<evidence type="ECO:0000256" key="2">
    <source>
        <dbReference type="SAM" id="Phobius"/>
    </source>
</evidence>
<dbReference type="PANTHER" id="PTHR35936:SF19">
    <property type="entry name" value="AMINO-ACID-BINDING PROTEIN YXEM-RELATED"/>
    <property type="match status" value="1"/>
</dbReference>
<dbReference type="GO" id="GO:0000155">
    <property type="term" value="F:phosphorelay sensor kinase activity"/>
    <property type="evidence" value="ECO:0007669"/>
    <property type="project" value="InterPro"/>
</dbReference>
<gene>
    <name evidence="4" type="ordered locus">Mpet_2120</name>
</gene>
<dbReference type="GeneID" id="9744602"/>
<dbReference type="CDD" id="cd00130">
    <property type="entry name" value="PAS"/>
    <property type="match status" value="1"/>
</dbReference>
<evidence type="ECO:0000256" key="1">
    <source>
        <dbReference type="ARBA" id="ARBA00022729"/>
    </source>
</evidence>
<dbReference type="NCBIfam" id="TIGR00229">
    <property type="entry name" value="sensory_box"/>
    <property type="match status" value="1"/>
</dbReference>
<dbReference type="InterPro" id="IPR001638">
    <property type="entry name" value="Solute-binding_3/MltF_N"/>
</dbReference>
<dbReference type="SUPFAM" id="SSF55785">
    <property type="entry name" value="PYP-like sensor domain (PAS domain)"/>
    <property type="match status" value="1"/>
</dbReference>
<dbReference type="PROSITE" id="PS50112">
    <property type="entry name" value="PAS"/>
    <property type="match status" value="1"/>
</dbReference>
<dbReference type="RefSeq" id="WP_013330045.1">
    <property type="nucleotide sequence ID" value="NC_014507.1"/>
</dbReference>
<keyword evidence="2" id="KW-0472">Membrane</keyword>
<evidence type="ECO:0000313" key="4">
    <source>
        <dbReference type="EMBL" id="ADN36868.1"/>
    </source>
</evidence>
<reference evidence="4 5" key="1">
    <citation type="journal article" date="2010" name="Stand. Genomic Sci.">
        <title>Complete genome sequence of Methanoplanus petrolearius type strain (SEBR 4847).</title>
        <authorList>
            <person name="Brambilla E."/>
            <person name="Djao O.D."/>
            <person name="Daligault H."/>
            <person name="Lapidus A."/>
            <person name="Lucas S."/>
            <person name="Hammon N."/>
            <person name="Nolan M."/>
            <person name="Tice H."/>
            <person name="Cheng J.F."/>
            <person name="Han C."/>
            <person name="Tapia R."/>
            <person name="Goodwin L."/>
            <person name="Pitluck S."/>
            <person name="Liolios K."/>
            <person name="Ivanova N."/>
            <person name="Mavromatis K."/>
            <person name="Mikhailova N."/>
            <person name="Pati A."/>
            <person name="Chen A."/>
            <person name="Palaniappan K."/>
            <person name="Land M."/>
            <person name="Hauser L."/>
            <person name="Chang Y.J."/>
            <person name="Jeffries C.D."/>
            <person name="Rohde M."/>
            <person name="Spring S."/>
            <person name="Sikorski J."/>
            <person name="Goker M."/>
            <person name="Woyke T."/>
            <person name="Bristow J."/>
            <person name="Eisen J.A."/>
            <person name="Markowitz V."/>
            <person name="Hugenholtz P."/>
            <person name="Kyrpides N.C."/>
            <person name="Klenk H.P."/>
        </authorList>
    </citation>
    <scope>NUCLEOTIDE SEQUENCE [LARGE SCALE GENOMIC DNA]</scope>
    <source>
        <strain evidence="5">DSM 11571 / OCM 486 / SEBR 4847</strain>
    </source>
</reference>
<evidence type="ECO:0000313" key="5">
    <source>
        <dbReference type="Proteomes" id="UP000006565"/>
    </source>
</evidence>
<keyword evidence="1" id="KW-0732">Signal</keyword>
<dbReference type="HOGENOM" id="CLU_459028_0_0_2"/>
<dbReference type="EMBL" id="CP002117">
    <property type="protein sequence ID" value="ADN36868.1"/>
    <property type="molecule type" value="Genomic_DNA"/>
</dbReference>
<sequence length="532" mass="60256" precursor="true">MDPRLSTAFRRLVGSLLILVIILNLIISPGYAAYSEDQVLVVGADEYFPPYEYIDYNGRPAGFNIDIMNAVAEEMSLNISIRPGPWYEVRSDLESGRIDFISGMFYSGERDLLVNFSDPYISVSHTIFVREGSDIGGAGDLTGKEIVVEEGDIMHDYVMGLDGSNTIITTHNQSEALLLLASGKYDAALLSKLHGDYLIMQYGLSGVKTAGPPIEIREYCVAASANASCLLPVINEGLVIIRKNGKYDEIYKKWFGTLEEREFFLTLVNIVIFILLPVIVLLAIALIWSVSLRKKLIKTSSELRNEHFQQEIVKTALQESKDKYRVLFNSLNEGVFLCEYDPEKNSGRIIEVNDTACRRLGYTREEMIDKNVFEFTRLLSSGCEELNEKLSGEKNEVSYYAEHVRKDGSVFPVHVKARLLSYGGREYVLQLARDITKERESDEREAEALKKIEMNLIQLATLNDEIRNPLMVIAGVTDMEIKDSKEIILDQVQKIDEIIGKLDQSWIESAKIRKFLKKHMEIKEEEENPGKK</sequence>
<dbReference type="SMART" id="SM00388">
    <property type="entry name" value="HisKA"/>
    <property type="match status" value="1"/>
</dbReference>
<accession>E1RJY4</accession>
<keyword evidence="2" id="KW-1133">Transmembrane helix</keyword>
<dbReference type="SUPFAM" id="SSF53850">
    <property type="entry name" value="Periplasmic binding protein-like II"/>
    <property type="match status" value="1"/>
</dbReference>
<dbReference type="PANTHER" id="PTHR35936">
    <property type="entry name" value="MEMBRANE-BOUND LYTIC MUREIN TRANSGLYCOSYLASE F"/>
    <property type="match status" value="1"/>
</dbReference>
<dbReference type="CDD" id="cd13704">
    <property type="entry name" value="PBP2_HisK"/>
    <property type="match status" value="1"/>
</dbReference>
<dbReference type="eggNOG" id="arCOG01799">
    <property type="taxonomic scope" value="Archaea"/>
</dbReference>
<dbReference type="InterPro" id="IPR000014">
    <property type="entry name" value="PAS"/>
</dbReference>
<dbReference type="STRING" id="679926.Mpet_2120"/>
<dbReference type="CDD" id="cd00082">
    <property type="entry name" value="HisKA"/>
    <property type="match status" value="1"/>
</dbReference>
<dbReference type="Proteomes" id="UP000006565">
    <property type="component" value="Chromosome"/>
</dbReference>
<dbReference type="SMART" id="SM00062">
    <property type="entry name" value="PBPb"/>
    <property type="match status" value="1"/>
</dbReference>
<dbReference type="Pfam" id="PF00497">
    <property type="entry name" value="SBP_bac_3"/>
    <property type="match status" value="1"/>
</dbReference>
<dbReference type="Pfam" id="PF13426">
    <property type="entry name" value="PAS_9"/>
    <property type="match status" value="1"/>
</dbReference>
<dbReference type="InterPro" id="IPR035965">
    <property type="entry name" value="PAS-like_dom_sf"/>
</dbReference>
<dbReference type="InterPro" id="IPR003661">
    <property type="entry name" value="HisK_dim/P_dom"/>
</dbReference>
<organism evidence="4 5">
    <name type="scientific">Methanolacinia petrolearia (strain DSM 11571 / OCM 486 / SEBR 4847)</name>
    <name type="common">Methanoplanus petrolearius</name>
    <dbReference type="NCBI Taxonomy" id="679926"/>
    <lineage>
        <taxon>Archaea</taxon>
        <taxon>Methanobacteriati</taxon>
        <taxon>Methanobacteriota</taxon>
        <taxon>Stenosarchaea group</taxon>
        <taxon>Methanomicrobia</taxon>
        <taxon>Methanomicrobiales</taxon>
        <taxon>Methanomicrobiaceae</taxon>
        <taxon>Methanolacinia</taxon>
    </lineage>
</organism>
<keyword evidence="5" id="KW-1185">Reference proteome</keyword>
<feature type="domain" description="PAS" evidence="3">
    <location>
        <begin position="320"/>
        <end position="375"/>
    </location>
</feature>